<comment type="caution">
    <text evidence="1">The sequence shown here is derived from an EMBL/GenBank/DDBJ whole genome shotgun (WGS) entry which is preliminary data.</text>
</comment>
<reference evidence="1 2" key="1">
    <citation type="journal article" date="2014" name="Genome Announc.">
        <title>Draft Genome Sequence of Xylella fastidiosa Pear Leaf Scorch Strain in Taiwan.</title>
        <authorList>
            <person name="Su C.C."/>
            <person name="Deng W.L."/>
            <person name="Jan F.J."/>
            <person name="Chang C.J."/>
            <person name="Huang H."/>
            <person name="Chen J."/>
        </authorList>
    </citation>
    <scope>NUCLEOTIDE SEQUENCE [LARGE SCALE GENOMIC DNA]</scope>
    <source>
        <strain evidence="1 2">PLS229</strain>
    </source>
</reference>
<accession>Z9JLQ7</accession>
<evidence type="ECO:0000313" key="2">
    <source>
        <dbReference type="Proteomes" id="UP000020406"/>
    </source>
</evidence>
<dbReference type="EMBL" id="JDSQ01000005">
    <property type="protein sequence ID" value="EWS78697.1"/>
    <property type="molecule type" value="Genomic_DNA"/>
</dbReference>
<gene>
    <name evidence="1" type="ORF">AF72_03790</name>
</gene>
<proteinExistence type="predicted"/>
<dbReference type="PATRIC" id="fig|1444770.3.peg.926"/>
<protein>
    <submittedName>
        <fullName evidence="1">Uncharacterized protein</fullName>
    </submittedName>
</protein>
<dbReference type="KEGG" id="xtw:AB672_03435"/>
<evidence type="ECO:0000313" key="1">
    <source>
        <dbReference type="EMBL" id="EWS78697.1"/>
    </source>
</evidence>
<dbReference type="Proteomes" id="UP000020406">
    <property type="component" value="Unassembled WGS sequence"/>
</dbReference>
<name>Z9JLQ7_9GAMM</name>
<organism evidence="1 2">
    <name type="scientific">Xylella taiwanensis</name>
    <dbReference type="NCBI Taxonomy" id="1444770"/>
    <lineage>
        <taxon>Bacteria</taxon>
        <taxon>Pseudomonadati</taxon>
        <taxon>Pseudomonadota</taxon>
        <taxon>Gammaproteobacteria</taxon>
        <taxon>Lysobacterales</taxon>
        <taxon>Lysobacteraceae</taxon>
        <taxon>Xylella</taxon>
    </lineage>
</organism>
<sequence>MVFWRVIYKQHVQQGMSFCSTHFIQIDARTPPHTPTLETRLTCNTIARVKTLDVDESDLEMQSVGDS</sequence>
<dbReference type="AlphaFoldDB" id="Z9JLQ7"/>